<dbReference type="GO" id="GO:0035435">
    <property type="term" value="P:phosphate ion transmembrane transport"/>
    <property type="evidence" value="ECO:0007669"/>
    <property type="project" value="InterPro"/>
</dbReference>
<reference evidence="12 13" key="1">
    <citation type="journal article" date="2013" name="J. Biotechnol.">
        <title>Genome sequence of Corynebacterium pseudotuberculosis biovar equi strain 258 and prediction of antigenic targets to improve biotechnological vaccine production.</title>
        <authorList>
            <person name="Soares S.C."/>
            <person name="Trost E."/>
            <person name="Ramos R.T."/>
            <person name="Carneiro A.R."/>
            <person name="Santos A.R."/>
            <person name="Pinto A.C."/>
            <person name="Barbosa E."/>
            <person name="Aburjaile F."/>
            <person name="Ali A."/>
            <person name="Diniz C.A."/>
            <person name="Hassan S.S."/>
            <person name="Fiaux K."/>
            <person name="Guimaraes L.C."/>
            <person name="Bakhtiar S.M."/>
            <person name="Pereira U."/>
            <person name="Almeida S.S."/>
            <person name="Abreu V.A."/>
            <person name="Rocha F.S."/>
            <person name="Dorella F.A."/>
            <person name="Miyoshi A."/>
            <person name="Silva A."/>
            <person name="Azevedo V."/>
            <person name="Tauch A."/>
        </authorList>
    </citation>
    <scope>NUCLEOTIDE SEQUENCE [LARGE SCALE GENOMIC DNA]</scope>
    <source>
        <strain evidence="12 13">258</strain>
    </source>
</reference>
<feature type="transmembrane region" description="Helical" evidence="10">
    <location>
        <begin position="112"/>
        <end position="135"/>
    </location>
</feature>
<comment type="similarity">
    <text evidence="3 10">Belongs to the binding-protein-dependent transport system permease family. CysTW subfamily.</text>
</comment>
<dbReference type="InterPro" id="IPR035906">
    <property type="entry name" value="MetI-like_sf"/>
</dbReference>
<evidence type="ECO:0000313" key="13">
    <source>
        <dbReference type="Proteomes" id="UP000006465"/>
    </source>
</evidence>
<evidence type="ECO:0000256" key="3">
    <source>
        <dbReference type="ARBA" id="ARBA00007069"/>
    </source>
</evidence>
<evidence type="ECO:0000313" key="12">
    <source>
        <dbReference type="EMBL" id="AFK17351.1"/>
    </source>
</evidence>
<keyword evidence="7 10" id="KW-0812">Transmembrane</keyword>
<protein>
    <recommendedName>
        <fullName evidence="10">Phosphate transport system permease protein PstA</fullName>
    </recommendedName>
</protein>
<name>A0AAU8PYS9_CORPS</name>
<dbReference type="Pfam" id="PF00528">
    <property type="entry name" value="BPD_transp_1"/>
    <property type="match status" value="1"/>
</dbReference>
<evidence type="ECO:0000256" key="7">
    <source>
        <dbReference type="ARBA" id="ARBA00022692"/>
    </source>
</evidence>
<evidence type="ECO:0000256" key="10">
    <source>
        <dbReference type="RuleBase" id="RU363043"/>
    </source>
</evidence>
<proteinExistence type="inferred from homology"/>
<comment type="subcellular location">
    <subcellularLocation>
        <location evidence="2 10">Cell membrane</location>
        <topology evidence="2 10">Multi-pass membrane protein</topology>
    </subcellularLocation>
</comment>
<evidence type="ECO:0000256" key="9">
    <source>
        <dbReference type="ARBA" id="ARBA00023136"/>
    </source>
</evidence>
<dbReference type="PROSITE" id="PS50928">
    <property type="entry name" value="ABC_TM1"/>
    <property type="match status" value="1"/>
</dbReference>
<keyword evidence="9 10" id="KW-0472">Membrane</keyword>
<dbReference type="PANTHER" id="PTHR42922">
    <property type="entry name" value="PHOSPHATE TRANSPORT SYSTEM PERMEASE PROTEIN PSTA"/>
    <property type="match status" value="1"/>
</dbReference>
<dbReference type="GO" id="GO:0005886">
    <property type="term" value="C:plasma membrane"/>
    <property type="evidence" value="ECO:0007669"/>
    <property type="project" value="UniProtKB-SubCell"/>
</dbReference>
<feature type="transmembrane region" description="Helical" evidence="10">
    <location>
        <begin position="78"/>
        <end position="100"/>
    </location>
</feature>
<evidence type="ECO:0000256" key="2">
    <source>
        <dbReference type="ARBA" id="ARBA00004651"/>
    </source>
</evidence>
<evidence type="ECO:0000259" key="11">
    <source>
        <dbReference type="PROSITE" id="PS50928"/>
    </source>
</evidence>
<gene>
    <name evidence="12" type="primary">pstA</name>
    <name evidence="12" type="ORF">CP258_08885</name>
</gene>
<feature type="transmembrane region" description="Helical" evidence="10">
    <location>
        <begin position="193"/>
        <end position="214"/>
    </location>
</feature>
<keyword evidence="8 10" id="KW-1133">Transmembrane helix</keyword>
<evidence type="ECO:0000256" key="8">
    <source>
        <dbReference type="ARBA" id="ARBA00022989"/>
    </source>
</evidence>
<dbReference type="InterPro" id="IPR051408">
    <property type="entry name" value="Phosphate_transprt_permease"/>
</dbReference>
<dbReference type="GO" id="GO:0005315">
    <property type="term" value="F:phosphate transmembrane transporter activity"/>
    <property type="evidence" value="ECO:0007669"/>
    <property type="project" value="InterPro"/>
</dbReference>
<evidence type="ECO:0000256" key="5">
    <source>
        <dbReference type="ARBA" id="ARBA00022475"/>
    </source>
</evidence>
<dbReference type="Gene3D" id="1.10.3720.10">
    <property type="entry name" value="MetI-like"/>
    <property type="match status" value="1"/>
</dbReference>
<evidence type="ECO:0000256" key="4">
    <source>
        <dbReference type="ARBA" id="ARBA00022448"/>
    </source>
</evidence>
<feature type="domain" description="ABC transmembrane type-1" evidence="11">
    <location>
        <begin position="74"/>
        <end position="280"/>
    </location>
</feature>
<feature type="transmembrane region" description="Helical" evidence="10">
    <location>
        <begin position="141"/>
        <end position="161"/>
    </location>
</feature>
<dbReference type="RefSeq" id="WP_014733060.1">
    <property type="nucleotide sequence ID" value="NC_017945.3"/>
</dbReference>
<keyword evidence="4" id="KW-0813">Transport</keyword>
<dbReference type="InterPro" id="IPR005672">
    <property type="entry name" value="Phosphate_PstA"/>
</dbReference>
<dbReference type="AlphaFoldDB" id="A0AAU8PYS9"/>
<dbReference type="InterPro" id="IPR000515">
    <property type="entry name" value="MetI-like"/>
</dbReference>
<dbReference type="SUPFAM" id="SSF161098">
    <property type="entry name" value="MetI-like"/>
    <property type="match status" value="1"/>
</dbReference>
<accession>A0AAU8PYS9</accession>
<dbReference type="NCBIfam" id="TIGR00974">
    <property type="entry name" value="3a0107s02c"/>
    <property type="match status" value="1"/>
</dbReference>
<feature type="transmembrane region" description="Helical" evidence="10">
    <location>
        <begin position="20"/>
        <end position="41"/>
    </location>
</feature>
<feature type="transmembrane region" description="Helical" evidence="10">
    <location>
        <begin position="262"/>
        <end position="283"/>
    </location>
</feature>
<evidence type="ECO:0000256" key="6">
    <source>
        <dbReference type="ARBA" id="ARBA00022592"/>
    </source>
</evidence>
<dbReference type="Proteomes" id="UP000006465">
    <property type="component" value="Chromosome"/>
</dbReference>
<dbReference type="CDD" id="cd06261">
    <property type="entry name" value="TM_PBP2"/>
    <property type="match status" value="1"/>
</dbReference>
<keyword evidence="6" id="KW-0592">Phosphate transport</keyword>
<dbReference type="KEGG" id="coe:CP258_08885"/>
<organism evidence="12 13">
    <name type="scientific">Corynebacterium pseudotuberculosis 258</name>
    <dbReference type="NCBI Taxonomy" id="1168865"/>
    <lineage>
        <taxon>Bacteria</taxon>
        <taxon>Bacillati</taxon>
        <taxon>Actinomycetota</taxon>
        <taxon>Actinomycetes</taxon>
        <taxon>Mycobacteriales</taxon>
        <taxon>Corynebacteriaceae</taxon>
        <taxon>Corynebacterium</taxon>
    </lineage>
</organism>
<sequence>MIYIQTATRRRKLTDKTATILVYACMILALIPLLWVLSTLITKGLGTLIDPSWWTSSQRGVLYSRPGGGALHAMVGTLVQTAICSLISIPIGVLTAVYLVEHANGNRLGRITTFMVDILTGVPSIVAALFVYSMWIVMFGFGRSGFAVALALVILMIPVIIRNTEEMLRVVLMDLREAAYALGIPRWKTITRVVLPTALSGIVTGVMLAIARVMGESAPVLILVGSTQVINWNLTAGPQSSLPLMMLDMYKAGTADAVLDKLWGAALTLVLIITVLNVLARFISSKFSVRSA</sequence>
<comment type="function">
    <text evidence="1">Part of the binding-protein-dependent transport system for phosphate; probably responsible for the translocation of the substrate across the membrane.</text>
</comment>
<dbReference type="PANTHER" id="PTHR42922:SF1">
    <property type="entry name" value="PHOSPHATE TRANSPORT SYSTEM PERMEASE PROTEIN PSTA"/>
    <property type="match status" value="1"/>
</dbReference>
<dbReference type="EMBL" id="CP003540">
    <property type="protein sequence ID" value="AFK17351.1"/>
    <property type="molecule type" value="Genomic_DNA"/>
</dbReference>
<evidence type="ECO:0000256" key="1">
    <source>
        <dbReference type="ARBA" id="ARBA00003510"/>
    </source>
</evidence>
<keyword evidence="5 10" id="KW-1003">Cell membrane</keyword>